<proteinExistence type="predicted"/>
<comment type="caution">
    <text evidence="1">The sequence shown here is derived from an EMBL/GenBank/DDBJ whole genome shotgun (WGS) entry which is preliminary data.</text>
</comment>
<dbReference type="Proteomes" id="UP000621492">
    <property type="component" value="Unassembled WGS sequence"/>
</dbReference>
<evidence type="ECO:0000313" key="2">
    <source>
        <dbReference type="Proteomes" id="UP000621492"/>
    </source>
</evidence>
<evidence type="ECO:0000313" key="1">
    <source>
        <dbReference type="EMBL" id="GGB61108.1"/>
    </source>
</evidence>
<sequence length="123" mass="13731">MDFDTRINRIENVIQQLSSAESLNSVCPAPVSSADWNNSKAREAAEDLFTTLDTFLADYSDKHAALLAKLQSLKLAIVFEKMASYNIHRVALLALPEEKHAQYMNHTEMDPSVKRMLTGGGYV</sequence>
<reference evidence="1" key="2">
    <citation type="submission" date="2020-09" db="EMBL/GenBank/DDBJ databases">
        <authorList>
            <person name="Sun Q."/>
            <person name="Zhou Y."/>
        </authorList>
    </citation>
    <scope>NUCLEOTIDE SEQUENCE</scope>
    <source>
        <strain evidence="1">CGMCC 1.15454</strain>
    </source>
</reference>
<dbReference type="RefSeq" id="WP_188725863.1">
    <property type="nucleotide sequence ID" value="NZ_BMJD01000064.1"/>
</dbReference>
<keyword evidence="2" id="KW-1185">Reference proteome</keyword>
<name>A0A9W5U1F0_9BACI</name>
<reference evidence="1" key="1">
    <citation type="journal article" date="2014" name="Int. J. Syst. Evol. Microbiol.">
        <title>Complete genome sequence of Corynebacterium casei LMG S-19264T (=DSM 44701T), isolated from a smear-ripened cheese.</title>
        <authorList>
            <consortium name="US DOE Joint Genome Institute (JGI-PGF)"/>
            <person name="Walter F."/>
            <person name="Albersmeier A."/>
            <person name="Kalinowski J."/>
            <person name="Ruckert C."/>
        </authorList>
    </citation>
    <scope>NUCLEOTIDE SEQUENCE</scope>
    <source>
        <strain evidence="1">CGMCC 1.15454</strain>
    </source>
</reference>
<dbReference type="EMBL" id="BMJD01000064">
    <property type="protein sequence ID" value="GGB61108.1"/>
    <property type="molecule type" value="Genomic_DNA"/>
</dbReference>
<protein>
    <submittedName>
        <fullName evidence="1">Uncharacterized protein</fullName>
    </submittedName>
</protein>
<gene>
    <name evidence="1" type="ORF">GCM10011409_42980</name>
</gene>
<dbReference type="AlphaFoldDB" id="A0A9W5U1F0"/>
<organism evidence="1 2">
    <name type="scientific">Lentibacillus populi</name>
    <dbReference type="NCBI Taxonomy" id="1827502"/>
    <lineage>
        <taxon>Bacteria</taxon>
        <taxon>Bacillati</taxon>
        <taxon>Bacillota</taxon>
        <taxon>Bacilli</taxon>
        <taxon>Bacillales</taxon>
        <taxon>Bacillaceae</taxon>
        <taxon>Lentibacillus</taxon>
    </lineage>
</organism>
<accession>A0A9W5U1F0</accession>